<reference evidence="1" key="1">
    <citation type="submission" date="2014-09" db="EMBL/GenBank/DDBJ databases">
        <authorList>
            <person name="Magalhaes I.L.F."/>
            <person name="Oliveira U."/>
            <person name="Santos F.R."/>
            <person name="Vidigal T.H.D.A."/>
            <person name="Brescovit A.D."/>
            <person name="Santos A.J."/>
        </authorList>
    </citation>
    <scope>NUCLEOTIDE SEQUENCE</scope>
    <source>
        <tissue evidence="1">Shoot tissue taken approximately 20 cm above the soil surface</tissue>
    </source>
</reference>
<accession>A0A0A9HSY3</accession>
<proteinExistence type="predicted"/>
<evidence type="ECO:0000313" key="1">
    <source>
        <dbReference type="EMBL" id="JAE38939.1"/>
    </source>
</evidence>
<protein>
    <submittedName>
        <fullName evidence="1">Uncharacterized protein</fullName>
    </submittedName>
</protein>
<dbReference type="AlphaFoldDB" id="A0A0A9HSY3"/>
<name>A0A0A9HSY3_ARUDO</name>
<dbReference type="EMBL" id="GBRH01158957">
    <property type="protein sequence ID" value="JAE38939.1"/>
    <property type="molecule type" value="Transcribed_RNA"/>
</dbReference>
<reference evidence="1" key="2">
    <citation type="journal article" date="2015" name="Data Brief">
        <title>Shoot transcriptome of the giant reed, Arundo donax.</title>
        <authorList>
            <person name="Barrero R.A."/>
            <person name="Guerrero F.D."/>
            <person name="Moolhuijzen P."/>
            <person name="Goolsby J.A."/>
            <person name="Tidwell J."/>
            <person name="Bellgard S.E."/>
            <person name="Bellgard M.I."/>
        </authorList>
    </citation>
    <scope>NUCLEOTIDE SEQUENCE</scope>
    <source>
        <tissue evidence="1">Shoot tissue taken approximately 20 cm above the soil surface</tissue>
    </source>
</reference>
<organism evidence="1">
    <name type="scientific">Arundo donax</name>
    <name type="common">Giant reed</name>
    <name type="synonym">Donax arundinaceus</name>
    <dbReference type="NCBI Taxonomy" id="35708"/>
    <lineage>
        <taxon>Eukaryota</taxon>
        <taxon>Viridiplantae</taxon>
        <taxon>Streptophyta</taxon>
        <taxon>Embryophyta</taxon>
        <taxon>Tracheophyta</taxon>
        <taxon>Spermatophyta</taxon>
        <taxon>Magnoliopsida</taxon>
        <taxon>Liliopsida</taxon>
        <taxon>Poales</taxon>
        <taxon>Poaceae</taxon>
        <taxon>PACMAD clade</taxon>
        <taxon>Arundinoideae</taxon>
        <taxon>Arundineae</taxon>
        <taxon>Arundo</taxon>
    </lineage>
</organism>
<sequence>MFSLQFQYLCSYEMQNKTHQPLQHALGE</sequence>